<dbReference type="SUPFAM" id="SSF51735">
    <property type="entry name" value="NAD(P)-binding Rossmann-fold domains"/>
    <property type="match status" value="1"/>
</dbReference>
<name>A0A382K8B8_9ZZZZ</name>
<dbReference type="AlphaFoldDB" id="A0A382K8B8"/>
<evidence type="ECO:0000313" key="1">
    <source>
        <dbReference type="EMBL" id="SVC19277.1"/>
    </source>
</evidence>
<dbReference type="GO" id="GO:0016616">
    <property type="term" value="F:oxidoreductase activity, acting on the CH-OH group of donors, NAD or NADP as acceptor"/>
    <property type="evidence" value="ECO:0007669"/>
    <property type="project" value="TreeGrafter"/>
</dbReference>
<dbReference type="InterPro" id="IPR052184">
    <property type="entry name" value="SDR_enzymes"/>
</dbReference>
<evidence type="ECO:0008006" key="2">
    <source>
        <dbReference type="Google" id="ProtNLM"/>
    </source>
</evidence>
<dbReference type="PANTHER" id="PTHR45458:SF1">
    <property type="entry name" value="SHORT CHAIN DEHYDROGENASE"/>
    <property type="match status" value="1"/>
</dbReference>
<reference evidence="1" key="1">
    <citation type="submission" date="2018-05" db="EMBL/GenBank/DDBJ databases">
        <authorList>
            <person name="Lanie J.A."/>
            <person name="Ng W.-L."/>
            <person name="Kazmierczak K.M."/>
            <person name="Andrzejewski T.M."/>
            <person name="Davidsen T.M."/>
            <person name="Wayne K.J."/>
            <person name="Tettelin H."/>
            <person name="Glass J.I."/>
            <person name="Rusch D."/>
            <person name="Podicherti R."/>
            <person name="Tsui H.-C.T."/>
            <person name="Winkler M.E."/>
        </authorList>
    </citation>
    <scope>NUCLEOTIDE SEQUENCE</scope>
</reference>
<proteinExistence type="predicted"/>
<sequence length="282" mass="30792">MKNIFSLTNILGILIIAFSFQGLAFAQIQTETNKQLLLDASQPTVLITGSNRGIGFAFVQYYSKNGWNVIATCRNPNKADDLQLLSKNSTNIFIEKMDVTDFEEINTVAQKYQGDPIDVLVNNAGILGNVPKQSFGNLDYDLFQQVMAVNAFGPLKVAEAFADSVAISDQKKIVTITSGLGSFAIMGNSDRFFFYKMSKSAVNMGVLTMNASLKSKGVMAALISPGMVDTRLLDASGYQGRNRISPEESVAGLVKIIAEMSPDTMKKTKGRPTNYNQVILPW</sequence>
<organism evidence="1">
    <name type="scientific">marine metagenome</name>
    <dbReference type="NCBI Taxonomy" id="408172"/>
    <lineage>
        <taxon>unclassified sequences</taxon>
        <taxon>metagenomes</taxon>
        <taxon>ecological metagenomes</taxon>
    </lineage>
</organism>
<dbReference type="Pfam" id="PF00106">
    <property type="entry name" value="adh_short"/>
    <property type="match status" value="1"/>
</dbReference>
<dbReference type="InterPro" id="IPR036291">
    <property type="entry name" value="NAD(P)-bd_dom_sf"/>
</dbReference>
<gene>
    <name evidence="1" type="ORF">METZ01_LOCUS272131</name>
</gene>
<dbReference type="CDD" id="cd05325">
    <property type="entry name" value="carb_red_sniffer_like_SDR_c"/>
    <property type="match status" value="1"/>
</dbReference>
<accession>A0A382K8B8</accession>
<protein>
    <recommendedName>
        <fullName evidence="2">Short-chain dehydrogenase</fullName>
    </recommendedName>
</protein>
<dbReference type="PRINTS" id="PR00081">
    <property type="entry name" value="GDHRDH"/>
</dbReference>
<dbReference type="PANTHER" id="PTHR45458">
    <property type="entry name" value="SHORT-CHAIN DEHYDROGENASE/REDUCTASE SDR"/>
    <property type="match status" value="1"/>
</dbReference>
<dbReference type="EMBL" id="UINC01078315">
    <property type="protein sequence ID" value="SVC19277.1"/>
    <property type="molecule type" value="Genomic_DNA"/>
</dbReference>
<dbReference type="Gene3D" id="3.40.50.720">
    <property type="entry name" value="NAD(P)-binding Rossmann-like Domain"/>
    <property type="match status" value="1"/>
</dbReference>
<dbReference type="InterPro" id="IPR002347">
    <property type="entry name" value="SDR_fam"/>
</dbReference>